<protein>
    <submittedName>
        <fullName evidence="1">Uncharacterized protein</fullName>
    </submittedName>
</protein>
<sequence>SAHVILTHGAETGQTQASMCNRAPQLGLSVSMQHKRQPRKLAAELYTESLVLLSVSLSESGATQGHKLRMLNDTLQLHECHFGPDMEGEAQLGLMETSICTCEWWPATLQVASTEETVLKSMQSSEETVGQFMATNTKDANPEVYKQMAILFSSQHAAVITAVLQSKNAKLQVKVMEIKVKPEVLRKTEVLKFTQITRFESTLCDHWLVNGPGQGSAVLPLLLDLA</sequence>
<keyword evidence="2" id="KW-1185">Reference proteome</keyword>
<name>A0ABP0J143_9DINO</name>
<gene>
    <name evidence="1" type="ORF">SCF082_LOCUS9689</name>
</gene>
<feature type="non-terminal residue" evidence="1">
    <location>
        <position position="1"/>
    </location>
</feature>
<accession>A0ABP0J143</accession>
<evidence type="ECO:0000313" key="2">
    <source>
        <dbReference type="Proteomes" id="UP001642464"/>
    </source>
</evidence>
<organism evidence="1 2">
    <name type="scientific">Durusdinium trenchii</name>
    <dbReference type="NCBI Taxonomy" id="1381693"/>
    <lineage>
        <taxon>Eukaryota</taxon>
        <taxon>Sar</taxon>
        <taxon>Alveolata</taxon>
        <taxon>Dinophyceae</taxon>
        <taxon>Suessiales</taxon>
        <taxon>Symbiodiniaceae</taxon>
        <taxon>Durusdinium</taxon>
    </lineage>
</organism>
<evidence type="ECO:0000313" key="1">
    <source>
        <dbReference type="EMBL" id="CAK9008038.1"/>
    </source>
</evidence>
<feature type="non-terminal residue" evidence="1">
    <location>
        <position position="226"/>
    </location>
</feature>
<dbReference type="EMBL" id="CAXAMM010005636">
    <property type="protein sequence ID" value="CAK9008038.1"/>
    <property type="molecule type" value="Genomic_DNA"/>
</dbReference>
<comment type="caution">
    <text evidence="1">The sequence shown here is derived from an EMBL/GenBank/DDBJ whole genome shotgun (WGS) entry which is preliminary data.</text>
</comment>
<proteinExistence type="predicted"/>
<dbReference type="Proteomes" id="UP001642464">
    <property type="component" value="Unassembled WGS sequence"/>
</dbReference>
<reference evidence="1 2" key="1">
    <citation type="submission" date="2024-02" db="EMBL/GenBank/DDBJ databases">
        <authorList>
            <person name="Chen Y."/>
            <person name="Shah S."/>
            <person name="Dougan E. K."/>
            <person name="Thang M."/>
            <person name="Chan C."/>
        </authorList>
    </citation>
    <scope>NUCLEOTIDE SEQUENCE [LARGE SCALE GENOMIC DNA]</scope>
</reference>